<name>A5YSE0_9EURY</name>
<sequence length="311" mass="32612">MGDAQVITLGSIAVIVAIGLDTIIGEPPAFIHPVALFGQLIDIVDRSYDNPNIVGILIATTLPVGFGIVTATSVYIVFSVNSQLGAFAAGCVLFTLISLRLLLRTVHDVVMMTTADVSAARYELRALAGRDASELDAAHIRSAAVESAAENLADGFIGPLLAFTLFAPVSVSIGVAGAAWVKAINTLDSMLGYRSKPIGTASARLDDIIMWVPARLTAALLSVAAGHPLLPLRQQVRADAAQTASPNAGWPMATIAALLPARLHKPDTYELRTSASLPDKSVATYAIQITRRAGVIAIVLTITILEGITWL</sequence>
<evidence type="ECO:0000256" key="5">
    <source>
        <dbReference type="ARBA" id="ARBA00016185"/>
    </source>
</evidence>
<keyword evidence="10 11" id="KW-0472">Membrane</keyword>
<keyword evidence="8 11" id="KW-0812">Transmembrane</keyword>
<comment type="similarity">
    <text evidence="4 11">Belongs to the CobD/CbiB family.</text>
</comment>
<dbReference type="GO" id="GO:0009236">
    <property type="term" value="P:cobalamin biosynthetic process"/>
    <property type="evidence" value="ECO:0007669"/>
    <property type="project" value="UniProtKB-UniRule"/>
</dbReference>
<proteinExistence type="inferred from homology"/>
<feature type="transmembrane region" description="Helical" evidence="11">
    <location>
        <begin position="293"/>
        <end position="310"/>
    </location>
</feature>
<dbReference type="NCBIfam" id="TIGR00380">
    <property type="entry name" value="cobal_cbiB"/>
    <property type="match status" value="1"/>
</dbReference>
<dbReference type="PANTHER" id="PTHR34308:SF1">
    <property type="entry name" value="COBALAMIN BIOSYNTHESIS PROTEIN CBIB"/>
    <property type="match status" value="1"/>
</dbReference>
<organism evidence="12">
    <name type="scientific">uncultured haloarchaeon</name>
    <dbReference type="NCBI Taxonomy" id="160804"/>
    <lineage>
        <taxon>Archaea</taxon>
        <taxon>Methanobacteriati</taxon>
        <taxon>Methanobacteriota</taxon>
        <taxon>Stenosarchaea group</taxon>
        <taxon>Halobacteria</taxon>
        <taxon>Halobacteriales</taxon>
        <taxon>Halobacteriaceae</taxon>
        <taxon>environmental samples</taxon>
    </lineage>
</organism>
<reference evidence="12" key="1">
    <citation type="journal article" date="2007" name="ISME J.">
        <title>Genomic plasticity in prokaryotes: the case of the square haloarchaeon.</title>
        <authorList>
            <person name="Cuadros-Orellana S."/>
            <person name="Martin-Cuadrado A.B."/>
            <person name="Legault B."/>
            <person name="D'Auria G."/>
            <person name="Zhaxybayeva O."/>
            <person name="Papke R.T."/>
            <person name="Rodriguez-Valera F."/>
        </authorList>
    </citation>
    <scope>NUCLEOTIDE SEQUENCE</scope>
</reference>
<evidence type="ECO:0000256" key="10">
    <source>
        <dbReference type="ARBA" id="ARBA00023136"/>
    </source>
</evidence>
<evidence type="ECO:0000256" key="11">
    <source>
        <dbReference type="HAMAP-Rule" id="MF_00024"/>
    </source>
</evidence>
<feature type="transmembrane region" description="Helical" evidence="11">
    <location>
        <begin position="6"/>
        <end position="24"/>
    </location>
</feature>
<evidence type="ECO:0000256" key="2">
    <source>
        <dbReference type="ARBA" id="ARBA00004651"/>
    </source>
</evidence>
<evidence type="ECO:0000256" key="3">
    <source>
        <dbReference type="ARBA" id="ARBA00004953"/>
    </source>
</evidence>
<comment type="subcellular location">
    <subcellularLocation>
        <location evidence="2 11">Cell membrane</location>
        <topology evidence="2 11">Multi-pass membrane protein</topology>
    </subcellularLocation>
</comment>
<accession>A5YSE0</accession>
<keyword evidence="6 11" id="KW-1003">Cell membrane</keyword>
<evidence type="ECO:0000256" key="1">
    <source>
        <dbReference type="ARBA" id="ARBA00003384"/>
    </source>
</evidence>
<evidence type="ECO:0000256" key="7">
    <source>
        <dbReference type="ARBA" id="ARBA00022573"/>
    </source>
</evidence>
<dbReference type="GO" id="GO:0048472">
    <property type="term" value="F:threonine-phosphate decarboxylase activity"/>
    <property type="evidence" value="ECO:0007669"/>
    <property type="project" value="InterPro"/>
</dbReference>
<dbReference type="UniPathway" id="UPA00148"/>
<evidence type="ECO:0000256" key="4">
    <source>
        <dbReference type="ARBA" id="ARBA00006263"/>
    </source>
</evidence>
<evidence type="ECO:0000256" key="8">
    <source>
        <dbReference type="ARBA" id="ARBA00022692"/>
    </source>
</evidence>
<dbReference type="GO" id="GO:0005886">
    <property type="term" value="C:plasma membrane"/>
    <property type="evidence" value="ECO:0007669"/>
    <property type="project" value="UniProtKB-SubCell"/>
</dbReference>
<feature type="transmembrane region" description="Helical" evidence="11">
    <location>
        <begin position="53"/>
        <end position="78"/>
    </location>
</feature>
<evidence type="ECO:0000256" key="6">
    <source>
        <dbReference type="ARBA" id="ARBA00022475"/>
    </source>
</evidence>
<feature type="transmembrane region" description="Helical" evidence="11">
    <location>
        <begin position="84"/>
        <end position="103"/>
    </location>
</feature>
<dbReference type="AlphaFoldDB" id="A5YSE0"/>
<evidence type="ECO:0000256" key="9">
    <source>
        <dbReference type="ARBA" id="ARBA00022989"/>
    </source>
</evidence>
<comment type="function">
    <text evidence="1 11">Converts cobyric acid to cobinamide by the addition of aminopropanol on the F carboxylic group.</text>
</comment>
<protein>
    <recommendedName>
        <fullName evidence="5 11">Probable cobalamin biosynthesis protein CobD</fullName>
    </recommendedName>
</protein>
<keyword evidence="9 11" id="KW-1133">Transmembrane helix</keyword>
<dbReference type="Pfam" id="PF03186">
    <property type="entry name" value="CobD_Cbib"/>
    <property type="match status" value="1"/>
</dbReference>
<gene>
    <name evidence="11" type="primary">cobD</name>
</gene>
<dbReference type="HAMAP" id="MF_00024">
    <property type="entry name" value="CobD_CbiB"/>
    <property type="match status" value="1"/>
</dbReference>
<dbReference type="EMBL" id="EF583988">
    <property type="protein sequence ID" value="ABQ75897.1"/>
    <property type="molecule type" value="Genomic_DNA"/>
</dbReference>
<evidence type="ECO:0000313" key="12">
    <source>
        <dbReference type="EMBL" id="ABQ75897.1"/>
    </source>
</evidence>
<dbReference type="GO" id="GO:0015420">
    <property type="term" value="F:ABC-type vitamin B12 transporter activity"/>
    <property type="evidence" value="ECO:0007669"/>
    <property type="project" value="UniProtKB-UniRule"/>
</dbReference>
<dbReference type="InterPro" id="IPR004485">
    <property type="entry name" value="Cobalamin_biosynth_CobD/CbiB"/>
</dbReference>
<keyword evidence="7 11" id="KW-0169">Cobalamin biosynthesis</keyword>
<feature type="transmembrane region" description="Helical" evidence="11">
    <location>
        <begin position="160"/>
        <end position="181"/>
    </location>
</feature>
<dbReference type="PANTHER" id="PTHR34308">
    <property type="entry name" value="COBALAMIN BIOSYNTHESIS PROTEIN CBIB"/>
    <property type="match status" value="1"/>
</dbReference>
<comment type="pathway">
    <text evidence="3 11">Cofactor biosynthesis; adenosylcobalamin biosynthesis.</text>
</comment>